<evidence type="ECO:0000256" key="1">
    <source>
        <dbReference type="SAM" id="MobiDB-lite"/>
    </source>
</evidence>
<organism evidence="3 4">
    <name type="scientific">Lysobacter enzymogenes</name>
    <dbReference type="NCBI Taxonomy" id="69"/>
    <lineage>
        <taxon>Bacteria</taxon>
        <taxon>Pseudomonadati</taxon>
        <taxon>Pseudomonadota</taxon>
        <taxon>Gammaproteobacteria</taxon>
        <taxon>Lysobacterales</taxon>
        <taxon>Lysobacteraceae</taxon>
        <taxon>Lysobacter</taxon>
    </lineage>
</organism>
<feature type="chain" id="PRO_5043848063" evidence="2">
    <location>
        <begin position="25"/>
        <end position="372"/>
    </location>
</feature>
<feature type="compositionally biased region" description="Basic and acidic residues" evidence="1">
    <location>
        <begin position="102"/>
        <end position="122"/>
    </location>
</feature>
<evidence type="ECO:0000313" key="3">
    <source>
        <dbReference type="EMBL" id="ALN57977.1"/>
    </source>
</evidence>
<dbReference type="Proteomes" id="UP000061569">
    <property type="component" value="Chromosome"/>
</dbReference>
<dbReference type="GO" id="GO:0009279">
    <property type="term" value="C:cell outer membrane"/>
    <property type="evidence" value="ECO:0007669"/>
    <property type="project" value="InterPro"/>
</dbReference>
<protein>
    <submittedName>
        <fullName evidence="3">Copper resistance protein B</fullName>
    </submittedName>
</protein>
<dbReference type="EMBL" id="CP013140">
    <property type="protein sequence ID" value="ALN57977.1"/>
    <property type="molecule type" value="Genomic_DNA"/>
</dbReference>
<dbReference type="Pfam" id="PF05275">
    <property type="entry name" value="CopB"/>
    <property type="match status" value="1"/>
</dbReference>
<feature type="compositionally biased region" description="Low complexity" evidence="1">
    <location>
        <begin position="55"/>
        <end position="75"/>
    </location>
</feature>
<feature type="signal peptide" evidence="2">
    <location>
        <begin position="1"/>
        <end position="24"/>
    </location>
</feature>
<dbReference type="SUPFAM" id="SSF103515">
    <property type="entry name" value="Autotransporter"/>
    <property type="match status" value="1"/>
</dbReference>
<accession>A0A0S2DHJ3</accession>
<feature type="compositionally biased region" description="Low complexity" evidence="1">
    <location>
        <begin position="90"/>
        <end position="100"/>
    </location>
</feature>
<dbReference type="AlphaFoldDB" id="A0A0S2DHJ3"/>
<dbReference type="STRING" id="69.GLE_2629"/>
<feature type="region of interest" description="Disordered" evidence="1">
    <location>
        <begin position="29"/>
        <end position="141"/>
    </location>
</feature>
<evidence type="ECO:0000313" key="4">
    <source>
        <dbReference type="Proteomes" id="UP000061569"/>
    </source>
</evidence>
<dbReference type="GO" id="GO:0006878">
    <property type="term" value="P:intracellular copper ion homeostasis"/>
    <property type="evidence" value="ECO:0007669"/>
    <property type="project" value="InterPro"/>
</dbReference>
<feature type="compositionally biased region" description="Low complexity" evidence="1">
    <location>
        <begin position="127"/>
        <end position="138"/>
    </location>
</feature>
<gene>
    <name evidence="3" type="primary">copB</name>
    <name evidence="3" type="ORF">GLE_2629</name>
</gene>
<keyword evidence="2" id="KW-0732">Signal</keyword>
<name>A0A0S2DHJ3_LYSEN</name>
<dbReference type="PATRIC" id="fig|69.6.peg.2588"/>
<reference evidence="3 4" key="1">
    <citation type="submission" date="2015-11" db="EMBL/GenBank/DDBJ databases">
        <title>Genome sequences of Lysobacter enzymogenes strain C3 and Lysobacter antibioticus ATCC 29479.</title>
        <authorList>
            <person name="Kobayashi D.Y."/>
        </authorList>
    </citation>
    <scope>NUCLEOTIDE SEQUENCE [LARGE SCALE GENOMIC DNA]</scope>
    <source>
        <strain evidence="3 4">C3</strain>
    </source>
</reference>
<dbReference type="OrthoDB" id="9778934at2"/>
<dbReference type="GO" id="GO:0005507">
    <property type="term" value="F:copper ion binding"/>
    <property type="evidence" value="ECO:0007669"/>
    <property type="project" value="InterPro"/>
</dbReference>
<dbReference type="Gene3D" id="2.40.128.130">
    <property type="entry name" value="Autotransporter beta-domain"/>
    <property type="match status" value="1"/>
</dbReference>
<dbReference type="KEGG" id="lez:GLE_2629"/>
<proteinExistence type="predicted"/>
<dbReference type="InterPro" id="IPR036709">
    <property type="entry name" value="Autotransporte_beta_dom_sf"/>
</dbReference>
<evidence type="ECO:0000256" key="2">
    <source>
        <dbReference type="SAM" id="SignalP"/>
    </source>
</evidence>
<sequence length="372" mass="40825">MKTTARLPRSALALALSFAGVAGAQQHDHAAHATDAAPAAAMDRSRMNHSHAGNKTPAKTAAAQSKAAAADPAQTNHSQMDHSRMDHSGPATPAAASEPDAAMDRSKMDHSQMDHSKMDHSQMGHGAAPRADAPQQPREPIPAVTDADRTAAFPPISLHMQHAPEFGHMVVFNRLEAVDAEHGSAQAWEGQAWFGNDTDRLWLRSEGEREDGRTESANLEALYGRAISPWWDVVAGVRHDFRPERSQTWAAFGLQGLSPYKFEVSATAYLGERGQSALNLEAEYELLLTNRLILQPLVEVEFYGKDDPRRETGAGLSSAEAGLRLRYEFSRKFAPYIGVSWERAFGDTADYRRAHGERIEDTRLVAGVRLWF</sequence>
<dbReference type="InterPro" id="IPR007939">
    <property type="entry name" value="Cu-R_B_prcur"/>
</dbReference>